<sequence length="349" mass="39116">MSITTSPFYLKIRPHHLLYVVLPRHILKRKGRLGLPITIETETGPATVLSCPDTGSEENIISEGLAHILGLTISDDAADRRFFELADGRRVRSVGRVQAPCRFGTETSTDFDLVCIFYVFRNVATDLIMGRNFLGETETLTAHRERLQVICKLDGRTVSAIADSGSELNLMSPEFARKQGYVVEEGEQVIMFADGRLAYTSGVVYVSLSLDPGYMYDAVTTAFYLLRDLVYDVLLGEDTLEDFEVFTKHYDALRIGLHDAVVSCVNRIIHMGPVERLVSGVQETVVRGINGLFYRRSTSVHNPASVRSVQDTLNEFDQRENARRERESTRIASLLDPDCNSYNLPVALR</sequence>
<dbReference type="Gene3D" id="2.40.70.10">
    <property type="entry name" value="Acid Proteases"/>
    <property type="match status" value="2"/>
</dbReference>
<proteinExistence type="predicted"/>
<dbReference type="EMBL" id="JAPDRL010000174">
    <property type="protein sequence ID" value="KAJ9655399.1"/>
    <property type="molecule type" value="Genomic_DNA"/>
</dbReference>
<name>A0ABQ9NFP8_9PEZI</name>
<protein>
    <submittedName>
        <fullName evidence="1">Uncharacterized protein</fullName>
    </submittedName>
</protein>
<dbReference type="SUPFAM" id="SSF50630">
    <property type="entry name" value="Acid proteases"/>
    <property type="match status" value="1"/>
</dbReference>
<dbReference type="Proteomes" id="UP001172684">
    <property type="component" value="Unassembled WGS sequence"/>
</dbReference>
<evidence type="ECO:0000313" key="2">
    <source>
        <dbReference type="Proteomes" id="UP001172684"/>
    </source>
</evidence>
<accession>A0ABQ9NFP8</accession>
<evidence type="ECO:0000313" key="1">
    <source>
        <dbReference type="EMBL" id="KAJ9655399.1"/>
    </source>
</evidence>
<keyword evidence="2" id="KW-1185">Reference proteome</keyword>
<organism evidence="1 2">
    <name type="scientific">Coniosporium apollinis</name>
    <dbReference type="NCBI Taxonomy" id="61459"/>
    <lineage>
        <taxon>Eukaryota</taxon>
        <taxon>Fungi</taxon>
        <taxon>Dikarya</taxon>
        <taxon>Ascomycota</taxon>
        <taxon>Pezizomycotina</taxon>
        <taxon>Dothideomycetes</taxon>
        <taxon>Dothideomycetes incertae sedis</taxon>
        <taxon>Coniosporium</taxon>
    </lineage>
</organism>
<dbReference type="Pfam" id="PF13650">
    <property type="entry name" value="Asp_protease_2"/>
    <property type="match status" value="1"/>
</dbReference>
<comment type="caution">
    <text evidence="1">The sequence shown here is derived from an EMBL/GenBank/DDBJ whole genome shotgun (WGS) entry which is preliminary data.</text>
</comment>
<dbReference type="CDD" id="cd00303">
    <property type="entry name" value="retropepsin_like"/>
    <property type="match status" value="2"/>
</dbReference>
<reference evidence="1" key="1">
    <citation type="submission" date="2022-10" db="EMBL/GenBank/DDBJ databases">
        <title>Culturing micro-colonial fungi from biological soil crusts in the Mojave desert and describing Neophaeococcomyces mojavensis, and introducing the new genera and species Taxawa tesnikishii.</title>
        <authorList>
            <person name="Kurbessoian T."/>
            <person name="Stajich J.E."/>
        </authorList>
    </citation>
    <scope>NUCLEOTIDE SEQUENCE</scope>
    <source>
        <strain evidence="1">TK_1</strain>
    </source>
</reference>
<gene>
    <name evidence="1" type="ORF">H2201_008813</name>
</gene>
<dbReference type="InterPro" id="IPR021109">
    <property type="entry name" value="Peptidase_aspartic_dom_sf"/>
</dbReference>